<dbReference type="InterPro" id="IPR012677">
    <property type="entry name" value="Nucleotide-bd_a/b_plait_sf"/>
</dbReference>
<evidence type="ECO:0000259" key="3">
    <source>
        <dbReference type="Pfam" id="PF04059"/>
    </source>
</evidence>
<dbReference type="GO" id="GO:0003723">
    <property type="term" value="F:RNA binding"/>
    <property type="evidence" value="ECO:0007669"/>
    <property type="project" value="UniProtKB-KW"/>
</dbReference>
<evidence type="ECO:0000313" key="5">
    <source>
        <dbReference type="Proteomes" id="UP001445335"/>
    </source>
</evidence>
<feature type="domain" description="Mei2-like C-terminal RNA recognition motif" evidence="3">
    <location>
        <begin position="149"/>
        <end position="245"/>
    </location>
</feature>
<name>A0AAW1QIK5_9CHLO</name>
<dbReference type="Gene3D" id="3.30.70.330">
    <property type="match status" value="1"/>
</dbReference>
<sequence length="284" mass="31060">MGSPGMVTHPYAWHYGGPFQVYPGGETGPPTQSSARSPGPGCMPPDSPCGPDYYCMASPMSFMPGMPVPGMGGPPMVFGPNGPMPAGMVMPHFGAPPAYSPRGGLPPRFAGGPPSPVGMRLGRVHRAADDLDKFRFSVAEARSGAPTARTTVMIKNVPNKYTQRMLLDTFDRRFRGEYDFFYLPIDYKNKCNLGYCFMNFMNAELTAECYEEFHQKRWEEFNSKKVAEVCYAKVQGCNGCIEHFKNAKFPCLDVDCLPLVFVPADAPGEPLHAVPVSPRQPPSS</sequence>
<evidence type="ECO:0000313" key="4">
    <source>
        <dbReference type="EMBL" id="KAK9821128.1"/>
    </source>
</evidence>
<dbReference type="Proteomes" id="UP001445335">
    <property type="component" value="Unassembled WGS sequence"/>
</dbReference>
<comment type="caution">
    <text evidence="4">The sequence shown here is derived from an EMBL/GenBank/DDBJ whole genome shotgun (WGS) entry which is preliminary data.</text>
</comment>
<dbReference type="PANTHER" id="PTHR23189">
    <property type="entry name" value="RNA RECOGNITION MOTIF-CONTAINING"/>
    <property type="match status" value="1"/>
</dbReference>
<keyword evidence="1" id="KW-0694">RNA-binding</keyword>
<dbReference type="AlphaFoldDB" id="A0AAW1QIK5"/>
<protein>
    <recommendedName>
        <fullName evidence="3">Mei2-like C-terminal RNA recognition motif domain-containing protein</fullName>
    </recommendedName>
</protein>
<evidence type="ECO:0000256" key="1">
    <source>
        <dbReference type="ARBA" id="ARBA00022884"/>
    </source>
</evidence>
<dbReference type="Pfam" id="PF04059">
    <property type="entry name" value="RRM_2"/>
    <property type="match status" value="1"/>
</dbReference>
<feature type="region of interest" description="Disordered" evidence="2">
    <location>
        <begin position="23"/>
        <end position="43"/>
    </location>
</feature>
<accession>A0AAW1QIK5</accession>
<evidence type="ECO:0000256" key="2">
    <source>
        <dbReference type="SAM" id="MobiDB-lite"/>
    </source>
</evidence>
<proteinExistence type="predicted"/>
<keyword evidence="5" id="KW-1185">Reference proteome</keyword>
<dbReference type="EMBL" id="JALJOU010000107">
    <property type="protein sequence ID" value="KAK9821128.1"/>
    <property type="molecule type" value="Genomic_DNA"/>
</dbReference>
<reference evidence="4 5" key="1">
    <citation type="journal article" date="2024" name="Nat. Commun.">
        <title>Phylogenomics reveals the evolutionary origins of lichenization in chlorophyte algae.</title>
        <authorList>
            <person name="Puginier C."/>
            <person name="Libourel C."/>
            <person name="Otte J."/>
            <person name="Skaloud P."/>
            <person name="Haon M."/>
            <person name="Grisel S."/>
            <person name="Petersen M."/>
            <person name="Berrin J.G."/>
            <person name="Delaux P.M."/>
            <person name="Dal Grande F."/>
            <person name="Keller J."/>
        </authorList>
    </citation>
    <scope>NUCLEOTIDE SEQUENCE [LARGE SCALE GENOMIC DNA]</scope>
    <source>
        <strain evidence="4 5">SAG 245.80</strain>
    </source>
</reference>
<organism evidence="4 5">
    <name type="scientific">Elliptochloris bilobata</name>
    <dbReference type="NCBI Taxonomy" id="381761"/>
    <lineage>
        <taxon>Eukaryota</taxon>
        <taxon>Viridiplantae</taxon>
        <taxon>Chlorophyta</taxon>
        <taxon>core chlorophytes</taxon>
        <taxon>Trebouxiophyceae</taxon>
        <taxon>Trebouxiophyceae incertae sedis</taxon>
        <taxon>Elliptochloris clade</taxon>
        <taxon>Elliptochloris</taxon>
    </lineage>
</organism>
<dbReference type="InterPro" id="IPR007201">
    <property type="entry name" value="Mei2-like_Rrm_C"/>
</dbReference>
<dbReference type="InterPro" id="IPR035979">
    <property type="entry name" value="RBD_domain_sf"/>
</dbReference>
<dbReference type="SUPFAM" id="SSF54928">
    <property type="entry name" value="RNA-binding domain, RBD"/>
    <property type="match status" value="1"/>
</dbReference>
<gene>
    <name evidence="4" type="ORF">WJX81_004114</name>
</gene>